<keyword evidence="2" id="KW-1185">Reference proteome</keyword>
<name>A0A9J6GL00_HAELO</name>
<evidence type="ECO:0000313" key="1">
    <source>
        <dbReference type="EMBL" id="KAH9375585.1"/>
    </source>
</evidence>
<dbReference type="VEuPathDB" id="VectorBase:HLOH_046767"/>
<proteinExistence type="predicted"/>
<dbReference type="AlphaFoldDB" id="A0A9J6GL00"/>
<sequence length="151" mass="16433">MIAQALPKVLHQDRLTLETRVQAVSGEEAPRGRCQEPIICVENPGPHYSSTAELSNLPGIALGLRVNPTNKVPVCTPSATVGGAREKEAEKDGLHFRATLSYPLHCSLQIRHRCRQSAPGYAHRTRVWDKGVDSGRQVLQGGEDILDIAPP</sequence>
<comment type="caution">
    <text evidence="1">The sequence shown here is derived from an EMBL/GenBank/DDBJ whole genome shotgun (WGS) entry which is preliminary data.</text>
</comment>
<protein>
    <submittedName>
        <fullName evidence="1">Uncharacterized protein</fullName>
    </submittedName>
</protein>
<dbReference type="EMBL" id="JABSTR010000007">
    <property type="protein sequence ID" value="KAH9375585.1"/>
    <property type="molecule type" value="Genomic_DNA"/>
</dbReference>
<reference evidence="1 2" key="1">
    <citation type="journal article" date="2020" name="Cell">
        <title>Large-Scale Comparative Analyses of Tick Genomes Elucidate Their Genetic Diversity and Vector Capacities.</title>
        <authorList>
            <consortium name="Tick Genome and Microbiome Consortium (TIGMIC)"/>
            <person name="Jia N."/>
            <person name="Wang J."/>
            <person name="Shi W."/>
            <person name="Du L."/>
            <person name="Sun Y."/>
            <person name="Zhan W."/>
            <person name="Jiang J.F."/>
            <person name="Wang Q."/>
            <person name="Zhang B."/>
            <person name="Ji P."/>
            <person name="Bell-Sakyi L."/>
            <person name="Cui X.M."/>
            <person name="Yuan T.T."/>
            <person name="Jiang B.G."/>
            <person name="Yang W.F."/>
            <person name="Lam T.T."/>
            <person name="Chang Q.C."/>
            <person name="Ding S.J."/>
            <person name="Wang X.J."/>
            <person name="Zhu J.G."/>
            <person name="Ruan X.D."/>
            <person name="Zhao L."/>
            <person name="Wei J.T."/>
            <person name="Ye R.Z."/>
            <person name="Que T.C."/>
            <person name="Du C.H."/>
            <person name="Zhou Y.H."/>
            <person name="Cheng J.X."/>
            <person name="Dai P.F."/>
            <person name="Guo W.B."/>
            <person name="Han X.H."/>
            <person name="Huang E.J."/>
            <person name="Li L.F."/>
            <person name="Wei W."/>
            <person name="Gao Y.C."/>
            <person name="Liu J.Z."/>
            <person name="Shao H.Z."/>
            <person name="Wang X."/>
            <person name="Wang C.C."/>
            <person name="Yang T.C."/>
            <person name="Huo Q.B."/>
            <person name="Li W."/>
            <person name="Chen H.Y."/>
            <person name="Chen S.E."/>
            <person name="Zhou L.G."/>
            <person name="Ni X.B."/>
            <person name="Tian J.H."/>
            <person name="Sheng Y."/>
            <person name="Liu T."/>
            <person name="Pan Y.S."/>
            <person name="Xia L.Y."/>
            <person name="Li J."/>
            <person name="Zhao F."/>
            <person name="Cao W.C."/>
        </authorList>
    </citation>
    <scope>NUCLEOTIDE SEQUENCE [LARGE SCALE GENOMIC DNA]</scope>
    <source>
        <strain evidence="1">HaeL-2018</strain>
    </source>
</reference>
<evidence type="ECO:0000313" key="2">
    <source>
        <dbReference type="Proteomes" id="UP000821853"/>
    </source>
</evidence>
<dbReference type="Proteomes" id="UP000821853">
    <property type="component" value="Chromosome 5"/>
</dbReference>
<gene>
    <name evidence="1" type="ORF">HPB48_004159</name>
</gene>
<accession>A0A9J6GL00</accession>
<organism evidence="1 2">
    <name type="scientific">Haemaphysalis longicornis</name>
    <name type="common">Bush tick</name>
    <dbReference type="NCBI Taxonomy" id="44386"/>
    <lineage>
        <taxon>Eukaryota</taxon>
        <taxon>Metazoa</taxon>
        <taxon>Ecdysozoa</taxon>
        <taxon>Arthropoda</taxon>
        <taxon>Chelicerata</taxon>
        <taxon>Arachnida</taxon>
        <taxon>Acari</taxon>
        <taxon>Parasitiformes</taxon>
        <taxon>Ixodida</taxon>
        <taxon>Ixodoidea</taxon>
        <taxon>Ixodidae</taxon>
        <taxon>Haemaphysalinae</taxon>
        <taxon>Haemaphysalis</taxon>
    </lineage>
</organism>